<evidence type="ECO:0000313" key="5">
    <source>
        <dbReference type="EMBL" id="CAK9109155.1"/>
    </source>
</evidence>
<feature type="domain" description="Deacetylase sirtuin-type" evidence="4">
    <location>
        <begin position="24"/>
        <end position="389"/>
    </location>
</feature>
<gene>
    <name evidence="5" type="ORF">SCF082_LOCUS50724</name>
</gene>
<keyword evidence="1" id="KW-0808">Transferase</keyword>
<dbReference type="InterPro" id="IPR003000">
    <property type="entry name" value="Sirtuin"/>
</dbReference>
<proteinExistence type="predicted"/>
<organism evidence="5 6">
    <name type="scientific">Durusdinium trenchii</name>
    <dbReference type="NCBI Taxonomy" id="1381693"/>
    <lineage>
        <taxon>Eukaryota</taxon>
        <taxon>Sar</taxon>
        <taxon>Alveolata</taxon>
        <taxon>Dinophyceae</taxon>
        <taxon>Suessiales</taxon>
        <taxon>Symbiodiniaceae</taxon>
        <taxon>Durusdinium</taxon>
    </lineage>
</organism>
<dbReference type="PANTHER" id="PTHR11085">
    <property type="entry name" value="NAD-DEPENDENT PROTEIN DEACYLASE SIRTUIN-5, MITOCHONDRIAL-RELATED"/>
    <property type="match status" value="1"/>
</dbReference>
<dbReference type="PANTHER" id="PTHR11085:SF10">
    <property type="entry name" value="NAD-DEPENDENT PROTEIN DEACYLASE SIRTUIN-5, MITOCHONDRIAL-RELATED"/>
    <property type="match status" value="1"/>
</dbReference>
<evidence type="ECO:0000256" key="2">
    <source>
        <dbReference type="ARBA" id="ARBA00023027"/>
    </source>
</evidence>
<dbReference type="Proteomes" id="UP001642464">
    <property type="component" value="Unassembled WGS sequence"/>
</dbReference>
<keyword evidence="2" id="KW-0520">NAD</keyword>
<dbReference type="InterPro" id="IPR050134">
    <property type="entry name" value="NAD-dep_sirtuin_deacylases"/>
</dbReference>
<evidence type="ECO:0000259" key="4">
    <source>
        <dbReference type="PROSITE" id="PS50305"/>
    </source>
</evidence>
<dbReference type="Gene3D" id="3.30.1600.10">
    <property type="entry name" value="SIR2/SIRT2 'Small Domain"/>
    <property type="match status" value="2"/>
</dbReference>
<dbReference type="InterPro" id="IPR029035">
    <property type="entry name" value="DHS-like_NAD/FAD-binding_dom"/>
</dbReference>
<sequence>MARAAPPRSVFVRRSFAPVGRPASNEDLDSLKDFILNASDEGLLCLTGAGFSTESGIPDYRSPEGSYSKGHKPMTHQEFVSSAVNRKRYWARSLRGWRFFDQAQPNVAHRALGKLEQQGYVRTVVTQNVDGLHQRLGKEGWQRLGKPLPPREVRPFTCKALSAICGIDVRMSVRPISQFDDSRPRGLSVAREVCLSSMFQSFPSSFQPTPGRAARQRSSSCNGRNDEVQCLSCFRSRRRSGYQEELETVNSEWMDHFLPRHGQIDVRADGDAELQVQSFEAFHVPSCDACGGVWKPKVVFFGGALEESVKGAAREAVETSGALLVMGSSLQVFSAFSLVKEAAALQKPLAILNIGPTRADPQQSRWLTWRREWRCGETLEEICRRLRVAVS</sequence>
<dbReference type="EMBL" id="CAXAMM010043239">
    <property type="protein sequence ID" value="CAK9109155.1"/>
    <property type="molecule type" value="Genomic_DNA"/>
</dbReference>
<evidence type="ECO:0000256" key="1">
    <source>
        <dbReference type="ARBA" id="ARBA00022679"/>
    </source>
</evidence>
<dbReference type="Gene3D" id="3.40.50.1220">
    <property type="entry name" value="TPP-binding domain"/>
    <property type="match status" value="2"/>
</dbReference>
<reference evidence="5 6" key="1">
    <citation type="submission" date="2024-02" db="EMBL/GenBank/DDBJ databases">
        <authorList>
            <person name="Chen Y."/>
            <person name="Shah S."/>
            <person name="Dougan E. K."/>
            <person name="Thang M."/>
            <person name="Chan C."/>
        </authorList>
    </citation>
    <scope>NUCLEOTIDE SEQUENCE [LARGE SCALE GENOMIC DNA]</scope>
</reference>
<keyword evidence="6" id="KW-1185">Reference proteome</keyword>
<dbReference type="InterPro" id="IPR026590">
    <property type="entry name" value="Ssirtuin_cat_dom"/>
</dbReference>
<name>A0ABP0SA50_9DINO</name>
<evidence type="ECO:0000256" key="3">
    <source>
        <dbReference type="PROSITE-ProRule" id="PRU00236"/>
    </source>
</evidence>
<protein>
    <submittedName>
        <fullName evidence="5">NAD-dependent protein deacetylase 2 (Regulatory protein SIR2 homolog 2)</fullName>
    </submittedName>
</protein>
<dbReference type="InterPro" id="IPR026591">
    <property type="entry name" value="Sirtuin_cat_small_dom_sf"/>
</dbReference>
<evidence type="ECO:0000313" key="6">
    <source>
        <dbReference type="Proteomes" id="UP001642464"/>
    </source>
</evidence>
<accession>A0ABP0SA50</accession>
<comment type="caution">
    <text evidence="5">The sequence shown here is derived from an EMBL/GenBank/DDBJ whole genome shotgun (WGS) entry which is preliminary data.</text>
</comment>
<dbReference type="Pfam" id="PF02146">
    <property type="entry name" value="SIR2"/>
    <property type="match status" value="2"/>
</dbReference>
<dbReference type="SUPFAM" id="SSF52467">
    <property type="entry name" value="DHS-like NAD/FAD-binding domain"/>
    <property type="match status" value="1"/>
</dbReference>
<dbReference type="PROSITE" id="PS50305">
    <property type="entry name" value="SIRTUIN"/>
    <property type="match status" value="1"/>
</dbReference>
<comment type="caution">
    <text evidence="3">Lacks conserved residue(s) required for the propagation of feature annotation.</text>
</comment>